<dbReference type="KEGG" id="mbe:MBM_02683"/>
<evidence type="ECO:0000256" key="5">
    <source>
        <dbReference type="SAM" id="MobiDB-lite"/>
    </source>
</evidence>
<sequence length="491" mass="53678">MAIDLCNEINRHAGAILTVPEKGLVGCHRPTVAATSISPRASSFQSSISTQSQEATKPSVYSSSPVTLSLPSPLLTTTLQTSTTFQDPTSSPSPKSAISPPAGSQLPDSLGTSLPDTNGSLVPRNSRDFSQTGGVIGGVVLVLAILVILYFCRKARREPRHRSIRGAPSSFRFLKPWKVKANLEELLSQREREKQDYGLPMAQPIYSSDNMAVASDGYRLAMPEPSFAPLRANRSSSLYSGSILNGLPQYFPPSPNTPTWTLVIPKTCTGPRARGLSGYFEGTGDQEQRKPFFRPRSENNIDRVYSAFDIQDGEKIRARPLSVASSVMKDMEGGNVSLLRHDPHARPWSAYSRRSSVYSTSTYTSAPKFAPRINTTTRDLDADLRLSPDMDQENGIRNPSNMAAKNQLLIKPSTSSYMFTGSSKLRNEMEMVVGGREATSAEDREGGVEVGALGEEGDYEDEAERAMMEKARRYKGKIRPGMGVQKSQRGR</sequence>
<dbReference type="HOGENOM" id="CLU_555568_0_0_1"/>
<evidence type="ECO:0000313" key="8">
    <source>
        <dbReference type="Proteomes" id="UP000006753"/>
    </source>
</evidence>
<keyword evidence="8" id="KW-1185">Reference proteome</keyword>
<dbReference type="OrthoDB" id="3560639at2759"/>
<feature type="transmembrane region" description="Helical" evidence="6">
    <location>
        <begin position="133"/>
        <end position="152"/>
    </location>
</feature>
<gene>
    <name evidence="7" type="ORF">MBM_02683</name>
</gene>
<keyword evidence="4 6" id="KW-0472">Membrane</keyword>
<evidence type="ECO:0000256" key="2">
    <source>
        <dbReference type="ARBA" id="ARBA00022692"/>
    </source>
</evidence>
<feature type="region of interest" description="Disordered" evidence="5">
    <location>
        <begin position="81"/>
        <end position="128"/>
    </location>
</feature>
<feature type="compositionally biased region" description="Low complexity" evidence="5">
    <location>
        <begin position="42"/>
        <end position="67"/>
    </location>
</feature>
<dbReference type="GO" id="GO:0016020">
    <property type="term" value="C:membrane"/>
    <property type="evidence" value="ECO:0007669"/>
    <property type="project" value="UniProtKB-SubCell"/>
</dbReference>
<comment type="subcellular location">
    <subcellularLocation>
        <location evidence="1">Membrane</location>
        <topology evidence="1">Single-pass membrane protein</topology>
    </subcellularLocation>
</comment>
<evidence type="ECO:0000256" key="3">
    <source>
        <dbReference type="ARBA" id="ARBA00022989"/>
    </source>
</evidence>
<accession>K1X2J0</accession>
<reference evidence="7 8" key="1">
    <citation type="journal article" date="2012" name="BMC Genomics">
        <title>Sequencing the genome of Marssonina brunnea reveals fungus-poplar co-evolution.</title>
        <authorList>
            <person name="Zhu S."/>
            <person name="Cao Y.-Z."/>
            <person name="Jiang C."/>
            <person name="Tan B.-Y."/>
            <person name="Wang Z."/>
            <person name="Feng S."/>
            <person name="Zhang L."/>
            <person name="Su X.-H."/>
            <person name="Brejova B."/>
            <person name="Vinar T."/>
            <person name="Xu M."/>
            <person name="Wang M.-X."/>
            <person name="Zhang S.-G."/>
            <person name="Huang M.-R."/>
            <person name="Wu R."/>
            <person name="Zhou Y."/>
        </authorList>
    </citation>
    <scope>NUCLEOTIDE SEQUENCE [LARGE SCALE GENOMIC DNA]</scope>
    <source>
        <strain evidence="7 8">MB_m1</strain>
    </source>
</reference>
<keyword evidence="3 6" id="KW-1133">Transmembrane helix</keyword>
<evidence type="ECO:0000256" key="1">
    <source>
        <dbReference type="ARBA" id="ARBA00004167"/>
    </source>
</evidence>
<feature type="region of interest" description="Disordered" evidence="5">
    <location>
        <begin position="38"/>
        <end position="67"/>
    </location>
</feature>
<dbReference type="EMBL" id="JH921431">
    <property type="protein sequence ID" value="EKD19446.1"/>
    <property type="molecule type" value="Genomic_DNA"/>
</dbReference>
<organism evidence="7 8">
    <name type="scientific">Marssonina brunnea f. sp. multigermtubi (strain MB_m1)</name>
    <name type="common">Marssonina leaf spot fungus</name>
    <dbReference type="NCBI Taxonomy" id="1072389"/>
    <lineage>
        <taxon>Eukaryota</taxon>
        <taxon>Fungi</taxon>
        <taxon>Dikarya</taxon>
        <taxon>Ascomycota</taxon>
        <taxon>Pezizomycotina</taxon>
        <taxon>Leotiomycetes</taxon>
        <taxon>Helotiales</taxon>
        <taxon>Drepanopezizaceae</taxon>
        <taxon>Drepanopeziza</taxon>
    </lineage>
</organism>
<keyword evidence="2 6" id="KW-0812">Transmembrane</keyword>
<name>K1X2J0_MARBU</name>
<proteinExistence type="predicted"/>
<dbReference type="GO" id="GO:0071944">
    <property type="term" value="C:cell periphery"/>
    <property type="evidence" value="ECO:0007669"/>
    <property type="project" value="UniProtKB-ARBA"/>
</dbReference>
<evidence type="ECO:0000256" key="6">
    <source>
        <dbReference type="SAM" id="Phobius"/>
    </source>
</evidence>
<dbReference type="InParanoid" id="K1X2J0"/>
<evidence type="ECO:0000313" key="7">
    <source>
        <dbReference type="EMBL" id="EKD19446.1"/>
    </source>
</evidence>
<protein>
    <submittedName>
        <fullName evidence="7">Uncharacterized protein</fullName>
    </submittedName>
</protein>
<dbReference type="Proteomes" id="UP000006753">
    <property type="component" value="Unassembled WGS sequence"/>
</dbReference>
<dbReference type="PANTHER" id="PTHR15549">
    <property type="entry name" value="PAIRED IMMUNOGLOBULIN-LIKE TYPE 2 RECEPTOR"/>
    <property type="match status" value="1"/>
</dbReference>
<feature type="compositionally biased region" description="Polar residues" evidence="5">
    <location>
        <begin position="106"/>
        <end position="120"/>
    </location>
</feature>
<dbReference type="AlphaFoldDB" id="K1X2J0"/>
<evidence type="ECO:0000256" key="4">
    <source>
        <dbReference type="ARBA" id="ARBA00023136"/>
    </source>
</evidence>
<feature type="compositionally biased region" description="Low complexity" evidence="5">
    <location>
        <begin position="81"/>
        <end position="101"/>
    </location>
</feature>
<dbReference type="InterPro" id="IPR051694">
    <property type="entry name" value="Immunoregulatory_rcpt-like"/>
</dbReference>